<evidence type="ECO:0000256" key="4">
    <source>
        <dbReference type="ARBA" id="ARBA00022679"/>
    </source>
</evidence>
<dbReference type="PROSITE" id="PS50829">
    <property type="entry name" value="GYF"/>
    <property type="match status" value="1"/>
</dbReference>
<evidence type="ECO:0000256" key="9">
    <source>
        <dbReference type="ARBA" id="ARBA00023163"/>
    </source>
</evidence>
<dbReference type="GO" id="GO:0048188">
    <property type="term" value="C:Set1C/COMPASS complex"/>
    <property type="evidence" value="ECO:0007669"/>
    <property type="project" value="InterPro"/>
</dbReference>
<dbReference type="Gene3D" id="3.30.1490.40">
    <property type="match status" value="2"/>
</dbReference>
<feature type="region of interest" description="Disordered" evidence="14">
    <location>
        <begin position="775"/>
        <end position="809"/>
    </location>
</feature>
<evidence type="ECO:0000256" key="12">
    <source>
        <dbReference type="ARBA" id="ARBA00047583"/>
    </source>
</evidence>
<gene>
    <name evidence="18" type="ORF">CFOL_v3_09306</name>
</gene>
<evidence type="ECO:0000256" key="8">
    <source>
        <dbReference type="ARBA" id="ARBA00023015"/>
    </source>
</evidence>
<dbReference type="InterPro" id="IPR037841">
    <property type="entry name" value="SET_SETD1A/B"/>
</dbReference>
<sequence length="1312" mass="145510">MVSSTAILDDTFFFRKRQKLSNVKHQQLDSYTICLGVYDDVSSSTPFSFNGSLTTPHVSSSCCVCEDNYDSDSAMEMNCQCNGHSGDIPQSCNTGGTSYHGKTYSACVPPPALVVTGWMYVNENGLMCGPYIQQQLYDGLSTGYLPDDLPVYPVANGDVINPVPLKYFKQFPDHVATGFAYLSAEISCTTMPPNSFTSSSRPKGFVTHADPATAYQESQVLSHLPLYYNCYGSNQPMSKSEASTSFPLLLGEDSSWFFEDEEGRKHGPHSLLELYSWLRYGYLRDSIMIHHADQKCAPATLLSVINAWKTNTLETTSPSGAGSNEIGSLVSYISEIAEGVSSQLHSGIMKSARRVLLDEIIGNIISEFVTTKKVQIKVESVKESAKSHPIDDISAEFAGEKKYHATSECEAAACHNFSIQTCVNETYRQSTASTKSVGSIENFWGSYAVVCRMLFDYSMELMWNAVFYDTVADYSSSWRKRKLWFGHPRVIIPVSEYRGCKIKEVSDEPLPTGQGSSACEVDCPPGFEKLSIRTDNHSQLASVTSSWALMGGKSSKQSGTLLNNLICDDTKSILETVEKELYCSAKVYFAEYIRSLVEVEVGKLIIYPKDDISNEDVVGSSIERHNPIEIGFSEIPGGKRTDFNEVSADIISSDNSRNLMQAGNPSHQPVSENLMLNILANAFKKSGAYLRDMVDDHEIDDPPPPGFEDNFRAHVPSDIRKFQPARSDECVPKIGGYVAMALCRQKLHDDVLGEWRSMFADGILRQFLISLRSSKKRSKLPRNGEEPSNKSKEHQGDIPAGLRKRKEASPESSLVIGKYTKYHKNMLIRKKLGLPSQSDLVDCGLQDLPLIKKKKQNGPREVSKTAEFKPAAVSGLQDLPLVKKKKRTGSREVSKTAEFKPAAVSGLQDLPLVKKKKQNGPREVSKNAEFKPAAVNSKRTGTNRGHAKSLKAIVTSTMHSDQSLAKCATRKVVKVERVLQDEEVTENAVKPRKERVLTFTQDCKDSAKAVDRNGHGVESKGELKEMRNGNKISKLKRKSSIASLRPPNPAKVLKVVNGDTKQTSCGQITIQKPKSSKSKKSNPCPRSDGCARASINGWEWHTWSANARPSERARVRGIQSLQVRYLGSEVNTAQSSNGKGLSARTNRVKLRNLLAAAEGAELLKATQLKARKKILRFQRSKIHDWGLVALEPIEAEDFVIEYVGELIRPRISDIRERHYEKMGIGSSYLFRLDDGFVVDATKRGGIARFINHSCEPNCYTKVISVEGQKKIFIYAKKHIAAGQEITYNYKFPLEEKKIPCNCGSKRCRGSLN</sequence>
<feature type="region of interest" description="Disordered" evidence="14">
    <location>
        <begin position="910"/>
        <end position="947"/>
    </location>
</feature>
<comment type="catalytic activity">
    <reaction evidence="11">
        <text>L-lysyl(4)-[histone H3] + 3 S-adenosyl-L-methionine = N(6),N(6),N(6)-trimethyl-L-lysyl(4)-[histone H3] + 3 S-adenosyl-L-homocysteine + 3 H(+)</text>
        <dbReference type="Rhea" id="RHEA:60260"/>
        <dbReference type="Rhea" id="RHEA-COMP:15537"/>
        <dbReference type="Rhea" id="RHEA-COMP:15547"/>
        <dbReference type="ChEBI" id="CHEBI:15378"/>
        <dbReference type="ChEBI" id="CHEBI:29969"/>
        <dbReference type="ChEBI" id="CHEBI:57856"/>
        <dbReference type="ChEBI" id="CHEBI:59789"/>
        <dbReference type="ChEBI" id="CHEBI:61961"/>
        <dbReference type="EC" id="2.1.1.354"/>
    </reaction>
</comment>
<keyword evidence="3" id="KW-0489">Methyltransferase</keyword>
<dbReference type="InterPro" id="IPR003616">
    <property type="entry name" value="Post-SET_dom"/>
</dbReference>
<comment type="catalytic activity">
    <reaction evidence="12">
        <text>N(6)-methyl-L-lysyl(4)-[histone H3] + S-adenosyl-L-methionine = N(6),N(6)-dimethyl-L-lysyl(4)-[histone H3] + S-adenosyl-L-homocysteine + H(+)</text>
        <dbReference type="Rhea" id="RHEA:60268"/>
        <dbReference type="Rhea" id="RHEA-COMP:15540"/>
        <dbReference type="Rhea" id="RHEA-COMP:15543"/>
        <dbReference type="ChEBI" id="CHEBI:15378"/>
        <dbReference type="ChEBI" id="CHEBI:57856"/>
        <dbReference type="ChEBI" id="CHEBI:59789"/>
        <dbReference type="ChEBI" id="CHEBI:61929"/>
        <dbReference type="ChEBI" id="CHEBI:61976"/>
    </reaction>
</comment>
<dbReference type="Gene3D" id="2.170.270.10">
    <property type="entry name" value="SET domain"/>
    <property type="match status" value="1"/>
</dbReference>
<feature type="compositionally biased region" description="Basic and acidic residues" evidence="14">
    <location>
        <begin position="1009"/>
        <end position="1028"/>
    </location>
</feature>
<dbReference type="InterPro" id="IPR046341">
    <property type="entry name" value="SET_dom_sf"/>
</dbReference>
<dbReference type="EMBL" id="BDDD01000435">
    <property type="protein sequence ID" value="GAV65792.1"/>
    <property type="molecule type" value="Genomic_DNA"/>
</dbReference>
<dbReference type="InParanoid" id="A0A1Q3BDA0"/>
<feature type="compositionally biased region" description="Basic and acidic residues" evidence="14">
    <location>
        <begin position="782"/>
        <end position="796"/>
    </location>
</feature>
<keyword evidence="19" id="KW-1185">Reference proteome</keyword>
<dbReference type="SMART" id="SM00317">
    <property type="entry name" value="SET"/>
    <property type="match status" value="1"/>
</dbReference>
<keyword evidence="10" id="KW-0539">Nucleus</keyword>
<evidence type="ECO:0000256" key="3">
    <source>
        <dbReference type="ARBA" id="ARBA00022603"/>
    </source>
</evidence>
<dbReference type="PROSITE" id="PS50280">
    <property type="entry name" value="SET"/>
    <property type="match status" value="1"/>
</dbReference>
<name>A0A1Q3BDA0_CEPFO</name>
<comment type="caution">
    <text evidence="18">The sequence shown here is derived from an EMBL/GenBank/DDBJ whole genome shotgun (WGS) entry which is preliminary data.</text>
</comment>
<dbReference type="SMART" id="SM00508">
    <property type="entry name" value="PostSET"/>
    <property type="match status" value="1"/>
</dbReference>
<evidence type="ECO:0000256" key="11">
    <source>
        <dbReference type="ARBA" id="ARBA00047571"/>
    </source>
</evidence>
<dbReference type="GO" id="GO:0140999">
    <property type="term" value="F:histone H3K4 trimethyltransferase activity"/>
    <property type="evidence" value="ECO:0007669"/>
    <property type="project" value="UniProtKB-EC"/>
</dbReference>
<protein>
    <recommendedName>
        <fullName evidence="2">[histone H3]-lysine(4) N-trimethyltransferase</fullName>
        <ecNumber evidence="2">2.1.1.354</ecNumber>
    </recommendedName>
</protein>
<dbReference type="InterPro" id="IPR044570">
    <property type="entry name" value="Set1-like"/>
</dbReference>
<evidence type="ECO:0000256" key="10">
    <source>
        <dbReference type="ARBA" id="ARBA00023242"/>
    </source>
</evidence>
<evidence type="ECO:0000256" key="5">
    <source>
        <dbReference type="ARBA" id="ARBA00022691"/>
    </source>
</evidence>
<dbReference type="InterPro" id="IPR003169">
    <property type="entry name" value="GYF"/>
</dbReference>
<dbReference type="OrthoDB" id="308383at2759"/>
<dbReference type="InterPro" id="IPR035445">
    <property type="entry name" value="GYF-like_dom_sf"/>
</dbReference>
<dbReference type="EC" id="2.1.1.354" evidence="2"/>
<evidence type="ECO:0000259" key="17">
    <source>
        <dbReference type="PROSITE" id="PS50868"/>
    </source>
</evidence>
<evidence type="ECO:0000256" key="14">
    <source>
        <dbReference type="SAM" id="MobiDB-lite"/>
    </source>
</evidence>
<evidence type="ECO:0000256" key="13">
    <source>
        <dbReference type="ARBA" id="ARBA00049129"/>
    </source>
</evidence>
<comment type="catalytic activity">
    <reaction evidence="13">
        <text>N(6),N(6)-dimethyl-L-lysyl(4)-[histone H3] + S-adenosyl-L-methionine = N(6),N(6),N(6)-trimethyl-L-lysyl(4)-[histone H3] + S-adenosyl-L-homocysteine + H(+)</text>
        <dbReference type="Rhea" id="RHEA:60272"/>
        <dbReference type="Rhea" id="RHEA-COMP:15537"/>
        <dbReference type="Rhea" id="RHEA-COMP:15540"/>
        <dbReference type="ChEBI" id="CHEBI:15378"/>
        <dbReference type="ChEBI" id="CHEBI:57856"/>
        <dbReference type="ChEBI" id="CHEBI:59789"/>
        <dbReference type="ChEBI" id="CHEBI:61961"/>
        <dbReference type="ChEBI" id="CHEBI:61976"/>
    </reaction>
</comment>
<dbReference type="Pfam" id="PF00856">
    <property type="entry name" value="SET"/>
    <property type="match status" value="1"/>
</dbReference>
<keyword evidence="7" id="KW-0694">RNA-binding</keyword>
<feature type="region of interest" description="Disordered" evidence="14">
    <location>
        <begin position="1009"/>
        <end position="1088"/>
    </location>
</feature>
<dbReference type="PANTHER" id="PTHR45814">
    <property type="entry name" value="HISTONE-LYSINE N-METHYLTRANSFERASE SETD1"/>
    <property type="match status" value="1"/>
</dbReference>
<dbReference type="PANTHER" id="PTHR45814:SF2">
    <property type="entry name" value="HISTONE-LYSINE N-METHYLTRANSFERASE SETD1"/>
    <property type="match status" value="1"/>
</dbReference>
<feature type="domain" description="Post-SET" evidence="17">
    <location>
        <begin position="1296"/>
        <end position="1312"/>
    </location>
</feature>
<keyword evidence="6" id="KW-0156">Chromatin regulator</keyword>
<evidence type="ECO:0000259" key="15">
    <source>
        <dbReference type="PROSITE" id="PS50280"/>
    </source>
</evidence>
<evidence type="ECO:0000256" key="1">
    <source>
        <dbReference type="ARBA" id="ARBA00004123"/>
    </source>
</evidence>
<dbReference type="GO" id="GO:0032259">
    <property type="term" value="P:methylation"/>
    <property type="evidence" value="ECO:0007669"/>
    <property type="project" value="UniProtKB-KW"/>
</dbReference>
<dbReference type="FunCoup" id="A0A1Q3BDA0">
    <property type="interactions" value="19"/>
</dbReference>
<keyword evidence="4" id="KW-0808">Transferase</keyword>
<dbReference type="STRING" id="3775.A0A1Q3BDA0"/>
<keyword evidence="9" id="KW-0804">Transcription</keyword>
<keyword evidence="5" id="KW-0949">S-adenosyl-L-methionine</keyword>
<dbReference type="SUPFAM" id="SSF82199">
    <property type="entry name" value="SET domain"/>
    <property type="match status" value="1"/>
</dbReference>
<reference evidence="19" key="1">
    <citation type="submission" date="2016-04" db="EMBL/GenBank/DDBJ databases">
        <title>Cephalotus genome sequencing.</title>
        <authorList>
            <person name="Fukushima K."/>
            <person name="Hasebe M."/>
            <person name="Fang X."/>
        </authorList>
    </citation>
    <scope>NUCLEOTIDE SEQUENCE [LARGE SCALE GENOMIC DNA]</scope>
    <source>
        <strain evidence="19">cv. St1</strain>
    </source>
</reference>
<dbReference type="SUPFAM" id="SSF55277">
    <property type="entry name" value="GYF domain"/>
    <property type="match status" value="2"/>
</dbReference>
<feature type="compositionally biased region" description="Polar residues" evidence="14">
    <location>
        <begin position="1059"/>
        <end position="1073"/>
    </location>
</feature>
<dbReference type="CDD" id="cd19169">
    <property type="entry name" value="SET_SETD1"/>
    <property type="match status" value="1"/>
</dbReference>
<dbReference type="GO" id="GO:0003723">
    <property type="term" value="F:RNA binding"/>
    <property type="evidence" value="ECO:0007669"/>
    <property type="project" value="UniProtKB-KW"/>
</dbReference>
<evidence type="ECO:0000313" key="19">
    <source>
        <dbReference type="Proteomes" id="UP000187406"/>
    </source>
</evidence>
<comment type="subcellular location">
    <subcellularLocation>
        <location evidence="1">Nucleus</location>
    </subcellularLocation>
</comment>
<evidence type="ECO:0000313" key="18">
    <source>
        <dbReference type="EMBL" id="GAV65792.1"/>
    </source>
</evidence>
<proteinExistence type="predicted"/>
<organism evidence="18 19">
    <name type="scientific">Cephalotus follicularis</name>
    <name type="common">Albany pitcher plant</name>
    <dbReference type="NCBI Taxonomy" id="3775"/>
    <lineage>
        <taxon>Eukaryota</taxon>
        <taxon>Viridiplantae</taxon>
        <taxon>Streptophyta</taxon>
        <taxon>Embryophyta</taxon>
        <taxon>Tracheophyta</taxon>
        <taxon>Spermatophyta</taxon>
        <taxon>Magnoliopsida</taxon>
        <taxon>eudicotyledons</taxon>
        <taxon>Gunneridae</taxon>
        <taxon>Pentapetalae</taxon>
        <taxon>rosids</taxon>
        <taxon>fabids</taxon>
        <taxon>Oxalidales</taxon>
        <taxon>Cephalotaceae</taxon>
        <taxon>Cephalotus</taxon>
    </lineage>
</organism>
<evidence type="ECO:0000256" key="2">
    <source>
        <dbReference type="ARBA" id="ARBA00012182"/>
    </source>
</evidence>
<keyword evidence="8" id="KW-0805">Transcription regulation</keyword>
<evidence type="ECO:0000256" key="7">
    <source>
        <dbReference type="ARBA" id="ARBA00022884"/>
    </source>
</evidence>
<feature type="domain" description="SET" evidence="15">
    <location>
        <begin position="1173"/>
        <end position="1290"/>
    </location>
</feature>
<dbReference type="PROSITE" id="PS50868">
    <property type="entry name" value="POST_SET"/>
    <property type="match status" value="1"/>
</dbReference>
<dbReference type="InterPro" id="IPR001214">
    <property type="entry name" value="SET_dom"/>
</dbReference>
<accession>A0A1Q3BDA0</accession>
<evidence type="ECO:0000259" key="16">
    <source>
        <dbReference type="PROSITE" id="PS50829"/>
    </source>
</evidence>
<evidence type="ECO:0000256" key="6">
    <source>
        <dbReference type="ARBA" id="ARBA00022853"/>
    </source>
</evidence>
<feature type="domain" description="GYF" evidence="16">
    <location>
        <begin position="253"/>
        <end position="303"/>
    </location>
</feature>
<dbReference type="Proteomes" id="UP000187406">
    <property type="component" value="Unassembled WGS sequence"/>
</dbReference>